<dbReference type="Proteomes" id="UP000038040">
    <property type="component" value="Unplaced"/>
</dbReference>
<evidence type="ECO:0000313" key="5">
    <source>
        <dbReference type="EMBL" id="VDN59950.1"/>
    </source>
</evidence>
<dbReference type="InterPro" id="IPR038479">
    <property type="entry name" value="Transthyretin-like_sf"/>
</dbReference>
<proteinExistence type="inferred from homology"/>
<protein>
    <submittedName>
        <fullName evidence="8">Transthyretin-like family protein</fullName>
    </submittedName>
</protein>
<evidence type="ECO:0000313" key="8">
    <source>
        <dbReference type="WBParaSite" id="DME_0000725501-mRNA-1"/>
    </source>
</evidence>
<dbReference type="EMBL" id="UYYG01001196">
    <property type="protein sequence ID" value="VDN59950.1"/>
    <property type="molecule type" value="Genomic_DNA"/>
</dbReference>
<dbReference type="AlphaFoldDB" id="A0A158Q5F9"/>
<keyword evidence="7" id="KW-1185">Reference proteome</keyword>
<dbReference type="WBParaSite" id="DME_0000725501-mRNA-1">
    <property type="protein sequence ID" value="DME_0000725501-mRNA-1"/>
    <property type="gene ID" value="DME_0000725501"/>
</dbReference>
<dbReference type="GO" id="GO:0009986">
    <property type="term" value="C:cell surface"/>
    <property type="evidence" value="ECO:0007669"/>
    <property type="project" value="InterPro"/>
</dbReference>
<dbReference type="PANTHER" id="PTHR21700:SF7">
    <property type="entry name" value="TRANSTHYRETIN-LIKE FAMILY PROTEIN"/>
    <property type="match status" value="1"/>
</dbReference>
<reference evidence="8" key="1">
    <citation type="submission" date="2016-04" db="UniProtKB">
        <authorList>
            <consortium name="WormBaseParasite"/>
        </authorList>
    </citation>
    <scope>IDENTIFICATION</scope>
</reference>
<gene>
    <name evidence="5" type="ORF">DME_LOCUS9923</name>
</gene>
<keyword evidence="3" id="KW-0964">Secreted</keyword>
<dbReference type="GO" id="GO:0005576">
    <property type="term" value="C:extracellular region"/>
    <property type="evidence" value="ECO:0007669"/>
    <property type="project" value="UniProtKB-SubCell"/>
</dbReference>
<organism evidence="6 8">
    <name type="scientific">Dracunculus medinensis</name>
    <name type="common">Guinea worm</name>
    <dbReference type="NCBI Taxonomy" id="318479"/>
    <lineage>
        <taxon>Eukaryota</taxon>
        <taxon>Metazoa</taxon>
        <taxon>Ecdysozoa</taxon>
        <taxon>Nematoda</taxon>
        <taxon>Chromadorea</taxon>
        <taxon>Rhabditida</taxon>
        <taxon>Spirurina</taxon>
        <taxon>Dracunculoidea</taxon>
        <taxon>Dracunculidae</taxon>
        <taxon>Dracunculus</taxon>
    </lineage>
</organism>
<reference evidence="5 7" key="2">
    <citation type="submission" date="2018-11" db="EMBL/GenBank/DDBJ databases">
        <authorList>
            <consortium name="Pathogen Informatics"/>
        </authorList>
    </citation>
    <scope>NUCLEOTIDE SEQUENCE [LARGE SCALE GENOMIC DNA]</scope>
</reference>
<dbReference type="STRING" id="318479.A0A158Q5F9"/>
<accession>A0A158Q5F9</accession>
<evidence type="ECO:0000256" key="1">
    <source>
        <dbReference type="ARBA" id="ARBA00004613"/>
    </source>
</evidence>
<keyword evidence="4" id="KW-0732">Signal</keyword>
<dbReference type="PANTHER" id="PTHR21700">
    <property type="entry name" value="TRANSTHYRETIN-LIKE FAMILY PROTEIN-RELATED"/>
    <property type="match status" value="1"/>
</dbReference>
<evidence type="ECO:0000256" key="4">
    <source>
        <dbReference type="ARBA" id="ARBA00022729"/>
    </source>
</evidence>
<dbReference type="OrthoDB" id="5912452at2759"/>
<sequence>MNVHSLSLFKFGRVQSIAAKGQLICNGKPQPGVKVKLYDDDRAGLDDLMDEGVTDSDGHFELKGHETEVTDIDPKVNVYHKCNDEGKVSEIWSIGTNMRSISVLFLIIPIINSLPTFRKKQSVAVKGILLCNGQPMENVKVKLYDVDHDLMAEGKSKKNGSFFLSGSETEATKIDPKLNIYHNCNDERKECLRKVEIKIDKKFITEGDKADQIFDIGELNLSGRFSGETRDCIN</sequence>
<evidence type="ECO:0000313" key="7">
    <source>
        <dbReference type="Proteomes" id="UP000274756"/>
    </source>
</evidence>
<dbReference type="Pfam" id="PF01060">
    <property type="entry name" value="TTR-52"/>
    <property type="match status" value="2"/>
</dbReference>
<evidence type="ECO:0000256" key="2">
    <source>
        <dbReference type="ARBA" id="ARBA00010112"/>
    </source>
</evidence>
<comment type="subcellular location">
    <subcellularLocation>
        <location evidence="1">Secreted</location>
    </subcellularLocation>
</comment>
<comment type="similarity">
    <text evidence="2">Belongs to the nematode transthyretin-like family.</text>
</comment>
<evidence type="ECO:0000313" key="6">
    <source>
        <dbReference type="Proteomes" id="UP000038040"/>
    </source>
</evidence>
<name>A0A158Q5F9_DRAME</name>
<dbReference type="Proteomes" id="UP000274756">
    <property type="component" value="Unassembled WGS sequence"/>
</dbReference>
<dbReference type="Gene3D" id="2.60.40.3330">
    <property type="match status" value="2"/>
</dbReference>
<evidence type="ECO:0000256" key="3">
    <source>
        <dbReference type="ARBA" id="ARBA00022525"/>
    </source>
</evidence>
<dbReference type="InterPro" id="IPR001534">
    <property type="entry name" value="Transthyretin-like"/>
</dbReference>